<evidence type="ECO:0000313" key="1">
    <source>
        <dbReference type="EMBL" id="QQV91595.1"/>
    </source>
</evidence>
<organism evidence="1 2">
    <name type="scientific">Winogradskyella phage Peternella_1</name>
    <dbReference type="NCBI Taxonomy" id="2745699"/>
    <lineage>
        <taxon>Viruses</taxon>
        <taxon>Duplodnaviria</taxon>
        <taxon>Heunggongvirae</taxon>
        <taxon>Uroviricota</taxon>
        <taxon>Caudoviricetes</taxon>
        <taxon>Winoviridae</taxon>
        <taxon>Peternellavirus</taxon>
        <taxon>Peternellavirus peternella</taxon>
    </lineage>
</organism>
<dbReference type="Proteomes" id="UP000693777">
    <property type="component" value="Segment"/>
</dbReference>
<gene>
    <name evidence="1" type="ORF">Peternella1_59</name>
</gene>
<protein>
    <submittedName>
        <fullName evidence="1">Uncharacterized protein</fullName>
    </submittedName>
</protein>
<evidence type="ECO:0000313" key="2">
    <source>
        <dbReference type="Proteomes" id="UP000693777"/>
    </source>
</evidence>
<reference evidence="1" key="1">
    <citation type="submission" date="2020-07" db="EMBL/GenBank/DDBJ databases">
        <title>Highly diverse flavobacterial phages as mortality factor during North Sea spring blooms.</title>
        <authorList>
            <person name="Bartlau N."/>
            <person name="Wichels A."/>
            <person name="Krohne G."/>
            <person name="Adriaenssens E.M."/>
            <person name="Heins A."/>
            <person name="Fuchs B.M."/>
            <person name="Amann R."/>
            <person name="Moraru C."/>
        </authorList>
    </citation>
    <scope>NUCLEOTIDE SEQUENCE</scope>
</reference>
<sequence>MSNFLNVDIEKLVQLCLPIDLRKPKTLAFINALITPLKTQYIRFTKFKESVFYIVSHNSSIVLLQKMLNDKFDNEERRIYISNIQRTDINRFYYWNENKEFGLYNEGNVQKGFYYAFENEAQSPDYVVHIPIEYQPSTELELQKYEVKVKSEINRYNHYSKTYIIEWIN</sequence>
<dbReference type="EMBL" id="MT732475">
    <property type="protein sequence ID" value="QQV91595.1"/>
    <property type="molecule type" value="Genomic_DNA"/>
</dbReference>
<keyword evidence="2" id="KW-1185">Reference proteome</keyword>
<name>A0A8E4ZMZ6_9CAUD</name>
<proteinExistence type="predicted"/>
<accession>A0A8E4ZMZ6</accession>